<proteinExistence type="predicted"/>
<dbReference type="Proteomes" id="UP000435649">
    <property type="component" value="Unassembled WGS sequence"/>
</dbReference>
<evidence type="ECO:0000313" key="2">
    <source>
        <dbReference type="Proteomes" id="UP000435649"/>
    </source>
</evidence>
<sequence>MPERAITEMNSKQVNETTIRLNAFMRDVKDGNLRTILKNMQSMLDYHAEKIRIYEEHLSELTGKARLELTDSDKRRLAQKGKALNDYLLAAVEPTWAPGTLRGWYNSLVGAKYNSVRDGQKKRGRKPISQEIVDEVLKLAKNNPDWGYDRIAGVMKYLKYDVSATTVRHILDDNGIVPDPERRLRGD</sequence>
<dbReference type="AlphaFoldDB" id="A0A844G5F4"/>
<gene>
    <name evidence="1" type="ORF">FYJ85_11065</name>
</gene>
<accession>A0A844G5F4</accession>
<organism evidence="1 2">
    <name type="scientific">Victivallis lenta</name>
    <dbReference type="NCBI Taxonomy" id="2606640"/>
    <lineage>
        <taxon>Bacteria</taxon>
        <taxon>Pseudomonadati</taxon>
        <taxon>Lentisphaerota</taxon>
        <taxon>Lentisphaeria</taxon>
        <taxon>Victivallales</taxon>
        <taxon>Victivallaceae</taxon>
        <taxon>Victivallis</taxon>
    </lineage>
</organism>
<reference evidence="1 2" key="1">
    <citation type="submission" date="2019-08" db="EMBL/GenBank/DDBJ databases">
        <title>In-depth cultivation of the pig gut microbiome towards novel bacterial diversity and tailored functional studies.</title>
        <authorList>
            <person name="Wylensek D."/>
            <person name="Hitch T.C.A."/>
            <person name="Clavel T."/>
        </authorList>
    </citation>
    <scope>NUCLEOTIDE SEQUENCE [LARGE SCALE GENOMIC DNA]</scope>
    <source>
        <strain evidence="1 2">BBE-744-WT-12</strain>
    </source>
</reference>
<evidence type="ECO:0008006" key="3">
    <source>
        <dbReference type="Google" id="ProtNLM"/>
    </source>
</evidence>
<evidence type="ECO:0000313" key="1">
    <source>
        <dbReference type="EMBL" id="MST97579.1"/>
    </source>
</evidence>
<keyword evidence="2" id="KW-1185">Reference proteome</keyword>
<dbReference type="EMBL" id="VUNS01000011">
    <property type="protein sequence ID" value="MST97579.1"/>
    <property type="molecule type" value="Genomic_DNA"/>
</dbReference>
<name>A0A844G5F4_9BACT</name>
<protein>
    <recommendedName>
        <fullName evidence="3">Homeodomain-containing protein</fullName>
    </recommendedName>
</protein>
<comment type="caution">
    <text evidence="1">The sequence shown here is derived from an EMBL/GenBank/DDBJ whole genome shotgun (WGS) entry which is preliminary data.</text>
</comment>